<dbReference type="Gene3D" id="3.40.50.300">
    <property type="entry name" value="P-loop containing nucleotide triphosphate hydrolases"/>
    <property type="match status" value="1"/>
</dbReference>
<comment type="caution">
    <text evidence="2">The sequence shown here is derived from an EMBL/GenBank/DDBJ whole genome shotgun (WGS) entry which is preliminary data.</text>
</comment>
<name>A0A7Z6UFC0_PSESF</name>
<dbReference type="Proteomes" id="UP000281806">
    <property type="component" value="Unassembled WGS sequence"/>
</dbReference>
<proteinExistence type="predicted"/>
<dbReference type="InterPro" id="IPR027417">
    <property type="entry name" value="P-loop_NTPase"/>
</dbReference>
<dbReference type="RefSeq" id="WP_122259390.1">
    <property type="nucleotide sequence ID" value="NZ_RBRZ01000097.1"/>
</dbReference>
<reference evidence="2 3" key="1">
    <citation type="submission" date="2018-08" db="EMBL/GenBank/DDBJ databases">
        <title>Recombination of ecologically and evolutionarily significant loci maintains genetic cohesion in the Pseudomonas syringae species complex.</title>
        <authorList>
            <person name="Dillon M."/>
            <person name="Thakur S."/>
            <person name="Almeida R.N.D."/>
            <person name="Weir B.S."/>
            <person name="Guttman D.S."/>
        </authorList>
    </citation>
    <scope>NUCLEOTIDE SEQUENCE [LARGE SCALE GENOMIC DNA]</scope>
    <source>
        <strain evidence="2 3">ICMP 19198</strain>
    </source>
</reference>
<dbReference type="EMBL" id="RBRZ01000097">
    <property type="protein sequence ID" value="RMR54693.1"/>
    <property type="molecule type" value="Genomic_DNA"/>
</dbReference>
<dbReference type="Pfam" id="PF13191">
    <property type="entry name" value="AAA_16"/>
    <property type="match status" value="1"/>
</dbReference>
<protein>
    <recommendedName>
        <fullName evidence="1">Orc1-like AAA ATPase domain-containing protein</fullName>
    </recommendedName>
</protein>
<sequence length="513" mass="58153">MSAKSDINIDVQDVVGFLAKKLRSIKFEYHLKTRPDGEYIVFEVANLSERFYALINEVNDMLDDSHAFKDKVIIQERQKKPANIFEMPEMLLLKKELTQSLTVHRNTFKEDFFSRYIPSVSNAEEDIVGRANFVVYGRRGAGKSSLLAYAMHTAEKEELPFVWIPMQTYSGRADIQAIYSVVAEIFGQLEDFFDGDQGSEDFENQLRLLSEEDDDKGLASKLDRMIPRARSALANIAKYDAPLTIFIDDIHLIEVKLQPKLLSVLYSLARDNSIYIKVSGIEPLTRTWDGMSNVGMQSPHDIQVIRLDHNLTMPHLSKEHIRLILDGHAKYCGFPSISYMVDDKAISRLVLSAAAVPRDALSLFSQAIVKSTVKKQKSVSITSINSAASESIEDKFRDLEMGVNYDRNEIASLLEKVKEFCLIERKITAFLVRIDNASHGYALIQKLAALRFAHVLHEGITPEAAGKRYIALMLDFGFYVGIRTARSLKMFMEQPEVLLAKDLRKLPIFKPDA</sequence>
<accession>A0A7Z6UFC0</accession>
<feature type="domain" description="Orc1-like AAA ATPase" evidence="1">
    <location>
        <begin position="132"/>
        <end position="271"/>
    </location>
</feature>
<evidence type="ECO:0000313" key="2">
    <source>
        <dbReference type="EMBL" id="RMR54693.1"/>
    </source>
</evidence>
<dbReference type="InterPro" id="IPR041664">
    <property type="entry name" value="AAA_16"/>
</dbReference>
<gene>
    <name evidence="2" type="ORF">ALP83_02907</name>
</gene>
<evidence type="ECO:0000259" key="1">
    <source>
        <dbReference type="Pfam" id="PF13191"/>
    </source>
</evidence>
<evidence type="ECO:0000313" key="3">
    <source>
        <dbReference type="Proteomes" id="UP000281806"/>
    </source>
</evidence>
<dbReference type="SUPFAM" id="SSF52540">
    <property type="entry name" value="P-loop containing nucleoside triphosphate hydrolases"/>
    <property type="match status" value="1"/>
</dbReference>
<organism evidence="2 3">
    <name type="scientific">Pseudomonas syringae pv. actinidiae</name>
    <dbReference type="NCBI Taxonomy" id="103796"/>
    <lineage>
        <taxon>Bacteria</taxon>
        <taxon>Pseudomonadati</taxon>
        <taxon>Pseudomonadota</taxon>
        <taxon>Gammaproteobacteria</taxon>
        <taxon>Pseudomonadales</taxon>
        <taxon>Pseudomonadaceae</taxon>
        <taxon>Pseudomonas</taxon>
        <taxon>Pseudomonas syringae</taxon>
    </lineage>
</organism>
<dbReference type="AlphaFoldDB" id="A0A7Z6UFC0"/>